<comment type="caution">
    <text evidence="1">The sequence shown here is derived from an EMBL/GenBank/DDBJ whole genome shotgun (WGS) entry which is preliminary data.</text>
</comment>
<evidence type="ECO:0000313" key="1">
    <source>
        <dbReference type="EMBL" id="KAG7515317.1"/>
    </source>
</evidence>
<reference evidence="1 2" key="1">
    <citation type="journal article" date="2021" name="Sci. Rep.">
        <title>Chromosome anchoring in Senegalese sole (Solea senegalensis) reveals sex-associated markers and genome rearrangements in flatfish.</title>
        <authorList>
            <person name="Guerrero-Cozar I."/>
            <person name="Gomez-Garrido J."/>
            <person name="Berbel C."/>
            <person name="Martinez-Blanch J.F."/>
            <person name="Alioto T."/>
            <person name="Claros M.G."/>
            <person name="Gagnaire P.A."/>
            <person name="Manchado M."/>
        </authorList>
    </citation>
    <scope>NUCLEOTIDE SEQUENCE [LARGE SCALE GENOMIC DNA]</scope>
    <source>
        <strain evidence="1">Sse05_10M</strain>
    </source>
</reference>
<evidence type="ECO:0000313" key="2">
    <source>
        <dbReference type="Proteomes" id="UP000693946"/>
    </source>
</evidence>
<protein>
    <submittedName>
        <fullName evidence="1">Uncharacterized protein</fullName>
    </submittedName>
</protein>
<proteinExistence type="predicted"/>
<accession>A0AAV6SE23</accession>
<organism evidence="1 2">
    <name type="scientific">Solea senegalensis</name>
    <name type="common">Senegalese sole</name>
    <dbReference type="NCBI Taxonomy" id="28829"/>
    <lineage>
        <taxon>Eukaryota</taxon>
        <taxon>Metazoa</taxon>
        <taxon>Chordata</taxon>
        <taxon>Craniata</taxon>
        <taxon>Vertebrata</taxon>
        <taxon>Euteleostomi</taxon>
        <taxon>Actinopterygii</taxon>
        <taxon>Neopterygii</taxon>
        <taxon>Teleostei</taxon>
        <taxon>Neoteleostei</taxon>
        <taxon>Acanthomorphata</taxon>
        <taxon>Carangaria</taxon>
        <taxon>Pleuronectiformes</taxon>
        <taxon>Pleuronectoidei</taxon>
        <taxon>Soleidae</taxon>
        <taxon>Solea</taxon>
    </lineage>
</organism>
<keyword evidence="2" id="KW-1185">Reference proteome</keyword>
<dbReference type="Proteomes" id="UP000693946">
    <property type="component" value="Linkage Group LG13"/>
</dbReference>
<name>A0AAV6SE23_SOLSE</name>
<dbReference type="AlphaFoldDB" id="A0AAV6SE23"/>
<sequence length="71" mass="7707">MAGDERPCSEDNVLLTDGEKRGIMRDSKWKIVQSLEIEQTLISKAPLHAADGLVNREVYTTSPPLSGIPGA</sequence>
<dbReference type="EMBL" id="JAGKHQ010000005">
    <property type="protein sequence ID" value="KAG7515317.1"/>
    <property type="molecule type" value="Genomic_DNA"/>
</dbReference>
<gene>
    <name evidence="1" type="ORF">JOB18_005203</name>
</gene>